<dbReference type="GO" id="GO:0010207">
    <property type="term" value="P:photosystem II assembly"/>
    <property type="evidence" value="ECO:0007669"/>
    <property type="project" value="InterPro"/>
</dbReference>
<dbReference type="InterPro" id="IPR038450">
    <property type="entry name" value="PSII_Psb27_sf"/>
</dbReference>
<dbReference type="AlphaFoldDB" id="A0A0D2LEM2"/>
<protein>
    <submittedName>
        <fullName evidence="1">Uncharacterized protein</fullName>
    </submittedName>
</protein>
<dbReference type="Pfam" id="PF13326">
    <property type="entry name" value="PSII_Pbs27"/>
    <property type="match status" value="1"/>
</dbReference>
<evidence type="ECO:0000313" key="1">
    <source>
        <dbReference type="EMBL" id="KIZ05124.1"/>
    </source>
</evidence>
<name>A0A0D2LEM2_9CHLO</name>
<organism evidence="1 2">
    <name type="scientific">Monoraphidium neglectum</name>
    <dbReference type="NCBI Taxonomy" id="145388"/>
    <lineage>
        <taxon>Eukaryota</taxon>
        <taxon>Viridiplantae</taxon>
        <taxon>Chlorophyta</taxon>
        <taxon>core chlorophytes</taxon>
        <taxon>Chlorophyceae</taxon>
        <taxon>CS clade</taxon>
        <taxon>Sphaeropleales</taxon>
        <taxon>Selenastraceae</taxon>
        <taxon>Monoraphidium</taxon>
    </lineage>
</organism>
<reference evidence="1 2" key="1">
    <citation type="journal article" date="2013" name="BMC Genomics">
        <title>Reconstruction of the lipid metabolism for the microalga Monoraphidium neglectum from its genome sequence reveals characteristics suitable for biofuel production.</title>
        <authorList>
            <person name="Bogen C."/>
            <person name="Al-Dilaimi A."/>
            <person name="Albersmeier A."/>
            <person name="Wichmann J."/>
            <person name="Grundmann M."/>
            <person name="Rupp O."/>
            <person name="Lauersen K.J."/>
            <person name="Blifernez-Klassen O."/>
            <person name="Kalinowski J."/>
            <person name="Goesmann A."/>
            <person name="Mussgnug J.H."/>
            <person name="Kruse O."/>
        </authorList>
    </citation>
    <scope>NUCLEOTIDE SEQUENCE [LARGE SCALE GENOMIC DNA]</scope>
    <source>
        <strain evidence="1 2">SAG 48.87</strain>
    </source>
</reference>
<sequence>MQRTSAPAASAPIPELALSGTPTVCADQDTGEAADECRARVLASDVSKQEDYTRFENRSARVAGGVPVSTIDDEYTRSTLELAEKLETYFVIDVYDKQRVPLIKTIKTDAQTWVTKYARGGSVRKQSARRFYIAVDAVLGHFASNGLAPFPGRKAAAVKTSIDEARALLAEAK</sequence>
<evidence type="ECO:0000313" key="2">
    <source>
        <dbReference type="Proteomes" id="UP000054498"/>
    </source>
</evidence>
<dbReference type="GeneID" id="25735713"/>
<dbReference type="RefSeq" id="XP_013904143.1">
    <property type="nucleotide sequence ID" value="XM_014048689.1"/>
</dbReference>
<dbReference type="EMBL" id="KK100554">
    <property type="protein sequence ID" value="KIZ05124.1"/>
    <property type="molecule type" value="Genomic_DNA"/>
</dbReference>
<dbReference type="InterPro" id="IPR025585">
    <property type="entry name" value="PSII_Psb27"/>
</dbReference>
<dbReference type="HAMAP" id="MF_01481">
    <property type="entry name" value="PSII_Psb27"/>
    <property type="match status" value="1"/>
</dbReference>
<accession>A0A0D2LEM2</accession>
<proteinExistence type="inferred from homology"/>
<keyword evidence="2" id="KW-1185">Reference proteome</keyword>
<dbReference type="Gene3D" id="1.20.58.810">
    <property type="entry name" value="Photosystem II Pbs27"/>
    <property type="match status" value="1"/>
</dbReference>
<dbReference type="GO" id="GO:0010206">
    <property type="term" value="P:photosystem II repair"/>
    <property type="evidence" value="ECO:0007669"/>
    <property type="project" value="InterPro"/>
</dbReference>
<gene>
    <name evidence="1" type="ORF">MNEG_2835</name>
</gene>
<dbReference type="KEGG" id="mng:MNEG_2835"/>
<dbReference type="STRING" id="145388.A0A0D2LEM2"/>
<dbReference type="OrthoDB" id="514330at2759"/>
<dbReference type="GO" id="GO:0009523">
    <property type="term" value="C:photosystem II"/>
    <property type="evidence" value="ECO:0007669"/>
    <property type="project" value="InterPro"/>
</dbReference>
<dbReference type="Proteomes" id="UP000054498">
    <property type="component" value="Unassembled WGS sequence"/>
</dbReference>